<evidence type="ECO:0000313" key="2">
    <source>
        <dbReference type="EMBL" id="KIE46980.1"/>
    </source>
</evidence>
<dbReference type="OrthoDB" id="1936981at2"/>
<reference evidence="2 3" key="1">
    <citation type="journal article" date="2015" name="Infect. Genet. Evol.">
        <title>Genomic sequences of six botulinum neurotoxin-producing strains representing three clostridial species illustrate the mobility and diversity of botulinum neurotoxin genes.</title>
        <authorList>
            <person name="Smith T.J."/>
            <person name="Hill K.K."/>
            <person name="Xie G."/>
            <person name="Foley B.T."/>
            <person name="Williamson C.H."/>
            <person name="Foster J.T."/>
            <person name="Johnson S.L."/>
            <person name="Chertkov O."/>
            <person name="Teshima H."/>
            <person name="Gibbons H.S."/>
            <person name="Johnsky L.A."/>
            <person name="Karavis M.A."/>
            <person name="Smith L.A."/>
        </authorList>
    </citation>
    <scope>NUCLEOTIDE SEQUENCE [LARGE SCALE GENOMIC DNA]</scope>
    <source>
        <strain evidence="2 3">CDC 2741</strain>
    </source>
</reference>
<comment type="caution">
    <text evidence="2">The sequence shown here is derived from an EMBL/GenBank/DDBJ whole genome shotgun (WGS) entry which is preliminary data.</text>
</comment>
<gene>
    <name evidence="2" type="ORF">U732_1530</name>
</gene>
<keyword evidence="1" id="KW-0812">Transmembrane</keyword>
<dbReference type="Pfam" id="PF04977">
    <property type="entry name" value="DivIC"/>
    <property type="match status" value="1"/>
</dbReference>
<dbReference type="AlphaFoldDB" id="A0A0C1UI33"/>
<protein>
    <submittedName>
        <fullName evidence="2">Septum formation initiator family protein</fullName>
    </submittedName>
</protein>
<proteinExistence type="predicted"/>
<accession>A0A0C1UI33</accession>
<organism evidence="2 3">
    <name type="scientific">Clostridium argentinense CDC 2741</name>
    <dbReference type="NCBI Taxonomy" id="1418104"/>
    <lineage>
        <taxon>Bacteria</taxon>
        <taxon>Bacillati</taxon>
        <taxon>Bacillota</taxon>
        <taxon>Clostridia</taxon>
        <taxon>Eubacteriales</taxon>
        <taxon>Clostridiaceae</taxon>
        <taxon>Clostridium</taxon>
    </lineage>
</organism>
<keyword evidence="3" id="KW-1185">Reference proteome</keyword>
<evidence type="ECO:0000256" key="1">
    <source>
        <dbReference type="SAM" id="Phobius"/>
    </source>
</evidence>
<sequence length="159" mass="18630">MLVEKDKNVISGNTVLKPKITSVPKRQEDKKHSHKTKIEKKQILKRRLRLIRNIGLSFVVAIVILFRYSSIYRTQGDIIKKQEEIYNVREQNESMRVELIKFNNLKYIEDIATTKLKMKKPNAGVAIYCNLDQVEVPHGEKVVEESKEGFFEKIKNILF</sequence>
<dbReference type="InterPro" id="IPR007060">
    <property type="entry name" value="FtsL/DivIC"/>
</dbReference>
<name>A0A0C1UI33_9CLOT</name>
<dbReference type="EMBL" id="AYSO01000015">
    <property type="protein sequence ID" value="KIE46980.1"/>
    <property type="molecule type" value="Genomic_DNA"/>
</dbReference>
<keyword evidence="1" id="KW-0472">Membrane</keyword>
<evidence type="ECO:0000313" key="3">
    <source>
        <dbReference type="Proteomes" id="UP000031366"/>
    </source>
</evidence>
<dbReference type="Proteomes" id="UP000031366">
    <property type="component" value="Unassembled WGS sequence"/>
</dbReference>
<feature type="transmembrane region" description="Helical" evidence="1">
    <location>
        <begin position="50"/>
        <end position="68"/>
    </location>
</feature>
<dbReference type="STRING" id="29341.RSJ17_12595"/>
<dbReference type="RefSeq" id="WP_039632580.1">
    <property type="nucleotide sequence ID" value="NZ_AYSO01000015.1"/>
</dbReference>
<keyword evidence="1" id="KW-1133">Transmembrane helix</keyword>